<feature type="signal peptide" evidence="1">
    <location>
        <begin position="1"/>
        <end position="31"/>
    </location>
</feature>
<keyword evidence="1" id="KW-0732">Signal</keyword>
<feature type="non-terminal residue" evidence="3">
    <location>
        <position position="156"/>
    </location>
</feature>
<evidence type="ECO:0000259" key="2">
    <source>
        <dbReference type="PROSITE" id="PS51910"/>
    </source>
</evidence>
<dbReference type="AlphaFoldDB" id="A0AA87ZAD2"/>
<gene>
    <name evidence="3" type="ORF">TIFTF001_048989</name>
</gene>
<dbReference type="EMBL" id="BTGU01006698">
    <property type="protein sequence ID" value="GMN22453.1"/>
    <property type="molecule type" value="Genomic_DNA"/>
</dbReference>
<protein>
    <recommendedName>
        <fullName evidence="2">GH18 domain-containing protein</fullName>
    </recommendedName>
</protein>
<dbReference type="GO" id="GO:0005975">
    <property type="term" value="P:carbohydrate metabolic process"/>
    <property type="evidence" value="ECO:0007669"/>
    <property type="project" value="InterPro"/>
</dbReference>
<dbReference type="SUPFAM" id="SSF51445">
    <property type="entry name" value="(Trans)glycosidases"/>
    <property type="match status" value="1"/>
</dbReference>
<dbReference type="InterPro" id="IPR001223">
    <property type="entry name" value="Glyco_hydro18_cat"/>
</dbReference>
<dbReference type="GO" id="GO:0008061">
    <property type="term" value="F:chitin binding"/>
    <property type="evidence" value="ECO:0007669"/>
    <property type="project" value="TreeGrafter"/>
</dbReference>
<dbReference type="PANTHER" id="PTHR11177:SF369">
    <property type="entry name" value="CLASS V CHITINASE-LIKE"/>
    <property type="match status" value="1"/>
</dbReference>
<comment type="caution">
    <text evidence="3">The sequence shown here is derived from an EMBL/GenBank/DDBJ whole genome shotgun (WGS) entry which is preliminary data.</text>
</comment>
<name>A0AA87ZAD2_FICCA</name>
<proteinExistence type="predicted"/>
<evidence type="ECO:0000313" key="4">
    <source>
        <dbReference type="Proteomes" id="UP001187192"/>
    </source>
</evidence>
<dbReference type="InterPro" id="IPR050314">
    <property type="entry name" value="Glycosyl_Hydrlase_18"/>
</dbReference>
<dbReference type="PANTHER" id="PTHR11177">
    <property type="entry name" value="CHITINASE"/>
    <property type="match status" value="1"/>
</dbReference>
<dbReference type="GO" id="GO:0004568">
    <property type="term" value="F:chitinase activity"/>
    <property type="evidence" value="ECO:0007669"/>
    <property type="project" value="TreeGrafter"/>
</dbReference>
<dbReference type="PROSITE" id="PS51910">
    <property type="entry name" value="GH18_2"/>
    <property type="match status" value="1"/>
</dbReference>
<sequence>MDLTHQKCFKSSISMASNVALTLLFLYLCLAHEINCSTSNSWIKAGYHYSGIEFPVSDINSALFTHLIFAFAYVNSSSYQLSINSSDSQKFSTFTNLVKRKNPSVTTILSIWVGREQSTIFFSKLSKSYHRKSFIESSISTARLNGFGGLDLCGVE</sequence>
<keyword evidence="4" id="KW-1185">Reference proteome</keyword>
<dbReference type="InterPro" id="IPR017853">
    <property type="entry name" value="GH"/>
</dbReference>
<dbReference type="Pfam" id="PF00704">
    <property type="entry name" value="Glyco_hydro_18"/>
    <property type="match status" value="1"/>
</dbReference>
<evidence type="ECO:0000313" key="3">
    <source>
        <dbReference type="EMBL" id="GMN22453.1"/>
    </source>
</evidence>
<accession>A0AA87ZAD2</accession>
<reference evidence="3" key="1">
    <citation type="submission" date="2023-07" db="EMBL/GenBank/DDBJ databases">
        <title>draft genome sequence of fig (Ficus carica).</title>
        <authorList>
            <person name="Takahashi T."/>
            <person name="Nishimura K."/>
        </authorList>
    </citation>
    <scope>NUCLEOTIDE SEQUENCE</scope>
</reference>
<dbReference type="GO" id="GO:0006032">
    <property type="term" value="P:chitin catabolic process"/>
    <property type="evidence" value="ECO:0007669"/>
    <property type="project" value="TreeGrafter"/>
</dbReference>
<organism evidence="3 4">
    <name type="scientific">Ficus carica</name>
    <name type="common">Common fig</name>
    <dbReference type="NCBI Taxonomy" id="3494"/>
    <lineage>
        <taxon>Eukaryota</taxon>
        <taxon>Viridiplantae</taxon>
        <taxon>Streptophyta</taxon>
        <taxon>Embryophyta</taxon>
        <taxon>Tracheophyta</taxon>
        <taxon>Spermatophyta</taxon>
        <taxon>Magnoliopsida</taxon>
        <taxon>eudicotyledons</taxon>
        <taxon>Gunneridae</taxon>
        <taxon>Pentapetalae</taxon>
        <taxon>rosids</taxon>
        <taxon>fabids</taxon>
        <taxon>Rosales</taxon>
        <taxon>Moraceae</taxon>
        <taxon>Ficeae</taxon>
        <taxon>Ficus</taxon>
    </lineage>
</organism>
<dbReference type="Proteomes" id="UP001187192">
    <property type="component" value="Unassembled WGS sequence"/>
</dbReference>
<feature type="chain" id="PRO_5041714826" description="GH18 domain-containing protein" evidence="1">
    <location>
        <begin position="32"/>
        <end position="156"/>
    </location>
</feature>
<dbReference type="GO" id="GO:0005576">
    <property type="term" value="C:extracellular region"/>
    <property type="evidence" value="ECO:0007669"/>
    <property type="project" value="TreeGrafter"/>
</dbReference>
<feature type="domain" description="GH18" evidence="2">
    <location>
        <begin position="42"/>
        <end position="156"/>
    </location>
</feature>
<dbReference type="Gene3D" id="3.20.20.80">
    <property type="entry name" value="Glycosidases"/>
    <property type="match status" value="1"/>
</dbReference>
<evidence type="ECO:0000256" key="1">
    <source>
        <dbReference type="SAM" id="SignalP"/>
    </source>
</evidence>